<evidence type="ECO:0000256" key="3">
    <source>
        <dbReference type="ARBA" id="ARBA00022475"/>
    </source>
</evidence>
<keyword evidence="5 7" id="KW-1133">Transmembrane helix</keyword>
<dbReference type="RefSeq" id="WP_377684431.1">
    <property type="nucleotide sequence ID" value="NZ_JBHMDZ010000005.1"/>
</dbReference>
<dbReference type="Proteomes" id="UP001243846">
    <property type="component" value="Unassembled WGS sequence"/>
</dbReference>
<organism evidence="8 9">
    <name type="scientific">Paracoccus cavernae</name>
    <dbReference type="NCBI Taxonomy" id="1571207"/>
    <lineage>
        <taxon>Bacteria</taxon>
        <taxon>Pseudomonadati</taxon>
        <taxon>Pseudomonadota</taxon>
        <taxon>Alphaproteobacteria</taxon>
        <taxon>Rhodobacterales</taxon>
        <taxon>Paracoccaceae</taxon>
        <taxon>Paracoccus</taxon>
    </lineage>
</organism>
<feature type="transmembrane region" description="Helical" evidence="7">
    <location>
        <begin position="16"/>
        <end position="44"/>
    </location>
</feature>
<proteinExistence type="inferred from homology"/>
<comment type="similarity">
    <text evidence="2">Belongs to the CPA3 antiporters (TC 2.A.63) subunit E family.</text>
</comment>
<dbReference type="PANTHER" id="PTHR34584">
    <property type="entry name" value="NA(+)/H(+) ANTIPORTER SUBUNIT E1"/>
    <property type="match status" value="1"/>
</dbReference>
<evidence type="ECO:0000313" key="9">
    <source>
        <dbReference type="Proteomes" id="UP001243846"/>
    </source>
</evidence>
<comment type="caution">
    <text evidence="8">The sequence shown here is derived from an EMBL/GenBank/DDBJ whole genome shotgun (WGS) entry which is preliminary data.</text>
</comment>
<comment type="subcellular location">
    <subcellularLocation>
        <location evidence="1">Cell membrane</location>
        <topology evidence="1">Multi-pass membrane protein</topology>
    </subcellularLocation>
</comment>
<evidence type="ECO:0000313" key="8">
    <source>
        <dbReference type="EMBL" id="MDN3711354.1"/>
    </source>
</evidence>
<keyword evidence="6 7" id="KW-0472">Membrane</keyword>
<evidence type="ECO:0000256" key="6">
    <source>
        <dbReference type="ARBA" id="ARBA00023136"/>
    </source>
</evidence>
<protein>
    <submittedName>
        <fullName evidence="8">Na+/H+ antiporter subunit E</fullName>
    </submittedName>
</protein>
<accession>A0ABT8D7Z6</accession>
<keyword evidence="4 7" id="KW-0812">Transmembrane</keyword>
<dbReference type="Pfam" id="PF01899">
    <property type="entry name" value="MNHE"/>
    <property type="match status" value="1"/>
</dbReference>
<dbReference type="PIRSF" id="PIRSF019239">
    <property type="entry name" value="MrpE"/>
    <property type="match status" value="1"/>
</dbReference>
<dbReference type="PANTHER" id="PTHR34584:SF1">
    <property type="entry name" value="NA(+)_H(+) ANTIPORTER SUBUNIT E1"/>
    <property type="match status" value="1"/>
</dbReference>
<sequence length="163" mass="18483">MIARSIPHPILSAALVVMWMILTSFSLGNFLLGAAISVLAGWVVSRLRPKRVEIHSWKALFTLGFRVFIDIMKSNYAVAKLITRGPNDPERHPGFILIDLRLRDRNGLALLSVIITSTPGTAWVEYDPEAGQLLMHILDLREGEDWQSIIRDRYEGLLMEIFE</sequence>
<keyword evidence="3" id="KW-1003">Cell membrane</keyword>
<dbReference type="InterPro" id="IPR002758">
    <property type="entry name" value="Cation_antiport_E"/>
</dbReference>
<name>A0ABT8D7Z6_9RHOB</name>
<reference evidence="9" key="1">
    <citation type="journal article" date="2019" name="Int. J. Syst. Evol. Microbiol.">
        <title>The Global Catalogue of Microorganisms (GCM) 10K type strain sequencing project: providing services to taxonomists for standard genome sequencing and annotation.</title>
        <authorList>
            <consortium name="The Broad Institute Genomics Platform"/>
            <consortium name="The Broad Institute Genome Sequencing Center for Infectious Disease"/>
            <person name="Wu L."/>
            <person name="Ma J."/>
        </authorList>
    </citation>
    <scope>NUCLEOTIDE SEQUENCE [LARGE SCALE GENOMIC DNA]</scope>
    <source>
        <strain evidence="9">CECT 8482</strain>
    </source>
</reference>
<dbReference type="NCBIfam" id="NF006520">
    <property type="entry name" value="PRK08965.1-4"/>
    <property type="match status" value="1"/>
</dbReference>
<evidence type="ECO:0000256" key="2">
    <source>
        <dbReference type="ARBA" id="ARBA00006228"/>
    </source>
</evidence>
<evidence type="ECO:0000256" key="1">
    <source>
        <dbReference type="ARBA" id="ARBA00004651"/>
    </source>
</evidence>
<evidence type="ECO:0000256" key="4">
    <source>
        <dbReference type="ARBA" id="ARBA00022692"/>
    </source>
</evidence>
<evidence type="ECO:0000256" key="5">
    <source>
        <dbReference type="ARBA" id="ARBA00022989"/>
    </source>
</evidence>
<keyword evidence="9" id="KW-1185">Reference proteome</keyword>
<evidence type="ECO:0000256" key="7">
    <source>
        <dbReference type="SAM" id="Phobius"/>
    </source>
</evidence>
<gene>
    <name evidence="8" type="ORF">QWZ10_05055</name>
</gene>
<dbReference type="EMBL" id="JAUFRC010000001">
    <property type="protein sequence ID" value="MDN3711354.1"/>
    <property type="molecule type" value="Genomic_DNA"/>
</dbReference>